<reference evidence="1 2" key="1">
    <citation type="submission" date="2014-08" db="EMBL/GenBank/DDBJ databases">
        <title>Complete genome of a marine bacteria Jeotgalibacillus malaysiensis.</title>
        <authorList>
            <person name="Yaakop A.S."/>
            <person name="Chan K.-G."/>
            <person name="Goh K.M."/>
        </authorList>
    </citation>
    <scope>NUCLEOTIDE SEQUENCE [LARGE SCALE GENOMIC DNA]</scope>
    <source>
        <strain evidence="1 2">D5</strain>
    </source>
</reference>
<dbReference type="HOGENOM" id="CLU_3136620_0_0_9"/>
<name>A0A0B5AJ25_9BACL</name>
<organism evidence="1 2">
    <name type="scientific">Jeotgalibacillus malaysiensis</name>
    <dbReference type="NCBI Taxonomy" id="1508404"/>
    <lineage>
        <taxon>Bacteria</taxon>
        <taxon>Bacillati</taxon>
        <taxon>Bacillota</taxon>
        <taxon>Bacilli</taxon>
        <taxon>Bacillales</taxon>
        <taxon>Caryophanaceae</taxon>
        <taxon>Jeotgalibacillus</taxon>
    </lineage>
</organism>
<sequence>MTLFPAFETISFICRINDYPNQGGIVMSKYSIRQFVQETQQEDSARDFF</sequence>
<dbReference type="BioCyc" id="JESP1508404:G14D9-10245-MONOMER"/>
<gene>
    <name evidence="1" type="ORF">JMA_10130</name>
</gene>
<evidence type="ECO:0000313" key="1">
    <source>
        <dbReference type="EMBL" id="AJD90330.1"/>
    </source>
</evidence>
<evidence type="ECO:0000313" key="2">
    <source>
        <dbReference type="Proteomes" id="UP000031449"/>
    </source>
</evidence>
<dbReference type="STRING" id="1508404.JMA_10130"/>
<dbReference type="AlphaFoldDB" id="A0A0B5AJ25"/>
<keyword evidence="2" id="KW-1185">Reference proteome</keyword>
<protein>
    <submittedName>
        <fullName evidence="1">Uncharacterized protein</fullName>
    </submittedName>
</protein>
<proteinExistence type="predicted"/>
<dbReference type="KEGG" id="jeo:JMA_10130"/>
<dbReference type="EMBL" id="CP009416">
    <property type="protein sequence ID" value="AJD90330.1"/>
    <property type="molecule type" value="Genomic_DNA"/>
</dbReference>
<dbReference type="Proteomes" id="UP000031449">
    <property type="component" value="Chromosome"/>
</dbReference>
<accession>A0A0B5AJ25</accession>